<geneLocation type="plasmid" evidence="7 8">
    <name>unnamed4</name>
</geneLocation>
<feature type="transmembrane region" description="Helical" evidence="6">
    <location>
        <begin position="149"/>
        <end position="170"/>
    </location>
</feature>
<sequence length="341" mass="36188">MNSLNGTAVFSYIQNLIETPLLDSLGMLMTALVAYAAAPVQTAVVIYIALTGILILRGHASEGIGSLVSRAIKLSIVVWFATNGGEYATWLNDFFLVSLPNDVTRAVSSSMAGGTAISANSFDILLLKSFDSGLQVWKLLHWYDIGEKAFVILFWAVSIMACVVMFAIWAISHISLGVFVALGPLMLPLVLFPVTKPIFERWIGAMISAVIVQVVTVILLTITLQVEAMLVAQLAGYTGTNPFEQIRILVAACAFFAFATLLAFQIPGFGTALAGGLHFHTGAIARATLGVATGGASELARKAGAMSQQADKAVMGGVRTVYQRIRPSTGGSLSKASTPRR</sequence>
<dbReference type="GO" id="GO:0030255">
    <property type="term" value="P:protein secretion by the type IV secretion system"/>
    <property type="evidence" value="ECO:0007669"/>
    <property type="project" value="InterPro"/>
</dbReference>
<reference evidence="7 8" key="1">
    <citation type="journal article" date="2014" name="World J. Microbiol. Biotechnol.">
        <title>Biodiversity and physiological characteristics of Antarctic and Arctic lichens-associated bacteria.</title>
        <authorList>
            <person name="Lee Y.M."/>
            <person name="Kim E.H."/>
            <person name="Lee H.K."/>
            <person name="Hong S.G."/>
        </authorList>
    </citation>
    <scope>NUCLEOTIDE SEQUENCE [LARGE SCALE GENOMIC DNA]</scope>
    <source>
        <strain evidence="7 8">PAMC 26569</strain>
        <plasmid evidence="7">unnamed4</plasmid>
    </source>
</reference>
<keyword evidence="5 6" id="KW-0472">Membrane</keyword>
<evidence type="ECO:0000256" key="4">
    <source>
        <dbReference type="ARBA" id="ARBA00022989"/>
    </source>
</evidence>
<feature type="transmembrane region" description="Helical" evidence="6">
    <location>
        <begin position="176"/>
        <end position="195"/>
    </location>
</feature>
<gene>
    <name evidence="7" type="ORF">HN018_27015</name>
</gene>
<name>A0A6M8HZV7_9PROT</name>
<evidence type="ECO:0000256" key="1">
    <source>
        <dbReference type="ARBA" id="ARBA00004141"/>
    </source>
</evidence>
<organism evidence="7 8">
    <name type="scientific">Lichenicola cladoniae</name>
    <dbReference type="NCBI Taxonomy" id="1484109"/>
    <lineage>
        <taxon>Bacteria</taxon>
        <taxon>Pseudomonadati</taxon>
        <taxon>Pseudomonadota</taxon>
        <taxon>Alphaproteobacteria</taxon>
        <taxon>Acetobacterales</taxon>
        <taxon>Acetobacteraceae</taxon>
        <taxon>Lichenicola</taxon>
    </lineage>
</organism>
<feature type="transmembrane region" description="Helical" evidence="6">
    <location>
        <begin position="202"/>
        <end position="226"/>
    </location>
</feature>
<dbReference type="GO" id="GO:0016020">
    <property type="term" value="C:membrane"/>
    <property type="evidence" value="ECO:0007669"/>
    <property type="project" value="UniProtKB-SubCell"/>
</dbReference>
<keyword evidence="3 6" id="KW-0812">Transmembrane</keyword>
<comment type="similarity">
    <text evidence="2">Belongs to the TrbL/VirB6 family.</text>
</comment>
<feature type="transmembrane region" description="Helical" evidence="6">
    <location>
        <begin position="32"/>
        <end position="56"/>
    </location>
</feature>
<evidence type="ECO:0000256" key="3">
    <source>
        <dbReference type="ARBA" id="ARBA00022692"/>
    </source>
</evidence>
<dbReference type="AlphaFoldDB" id="A0A6M8HZV7"/>
<dbReference type="RefSeq" id="WP_171837155.1">
    <property type="nucleotide sequence ID" value="NZ_CP053711.1"/>
</dbReference>
<proteinExistence type="inferred from homology"/>
<evidence type="ECO:0000313" key="7">
    <source>
        <dbReference type="EMBL" id="QKE93776.1"/>
    </source>
</evidence>
<dbReference type="KEGG" id="lck:HN018_27015"/>
<accession>A0A6M8HZV7</accession>
<comment type="subcellular location">
    <subcellularLocation>
        <location evidence="1">Membrane</location>
        <topology evidence="1">Multi-pass membrane protein</topology>
    </subcellularLocation>
</comment>
<keyword evidence="7" id="KW-0614">Plasmid</keyword>
<feature type="transmembrane region" description="Helical" evidence="6">
    <location>
        <begin position="246"/>
        <end position="264"/>
    </location>
</feature>
<keyword evidence="8" id="KW-1185">Reference proteome</keyword>
<dbReference type="Proteomes" id="UP000500767">
    <property type="component" value="Plasmid unnamed4"/>
</dbReference>
<dbReference type="EMBL" id="CP053711">
    <property type="protein sequence ID" value="QKE93776.1"/>
    <property type="molecule type" value="Genomic_DNA"/>
</dbReference>
<evidence type="ECO:0000256" key="2">
    <source>
        <dbReference type="ARBA" id="ARBA00007802"/>
    </source>
</evidence>
<evidence type="ECO:0000313" key="8">
    <source>
        <dbReference type="Proteomes" id="UP000500767"/>
    </source>
</evidence>
<evidence type="ECO:0000256" key="5">
    <source>
        <dbReference type="ARBA" id="ARBA00023136"/>
    </source>
</evidence>
<protein>
    <submittedName>
        <fullName evidence="7">Type IV secretion system protein</fullName>
    </submittedName>
</protein>
<keyword evidence="4 6" id="KW-1133">Transmembrane helix</keyword>
<dbReference type="Pfam" id="PF04610">
    <property type="entry name" value="TrbL"/>
    <property type="match status" value="1"/>
</dbReference>
<evidence type="ECO:0000256" key="6">
    <source>
        <dbReference type="SAM" id="Phobius"/>
    </source>
</evidence>
<dbReference type="InterPro" id="IPR007688">
    <property type="entry name" value="Conjugal_tfr_TrbL/VirB6"/>
</dbReference>